<dbReference type="AlphaFoldDB" id="A0A4C1YVV8"/>
<gene>
    <name evidence="1" type="ORF">EVAR_52281_1</name>
</gene>
<comment type="caution">
    <text evidence="1">The sequence shown here is derived from an EMBL/GenBank/DDBJ whole genome shotgun (WGS) entry which is preliminary data.</text>
</comment>
<dbReference type="OrthoDB" id="202825at2759"/>
<keyword evidence="2" id="KW-1185">Reference proteome</keyword>
<name>A0A4C1YVV8_EUMVA</name>
<protein>
    <submittedName>
        <fullName evidence="1">Uncharacterized protein</fullName>
    </submittedName>
</protein>
<dbReference type="Proteomes" id="UP000299102">
    <property type="component" value="Unassembled WGS sequence"/>
</dbReference>
<evidence type="ECO:0000313" key="1">
    <source>
        <dbReference type="EMBL" id="GBP78475.1"/>
    </source>
</evidence>
<evidence type="ECO:0000313" key="2">
    <source>
        <dbReference type="Proteomes" id="UP000299102"/>
    </source>
</evidence>
<proteinExistence type="predicted"/>
<reference evidence="1 2" key="1">
    <citation type="journal article" date="2019" name="Commun. Biol.">
        <title>The bagworm genome reveals a unique fibroin gene that provides high tensile strength.</title>
        <authorList>
            <person name="Kono N."/>
            <person name="Nakamura H."/>
            <person name="Ohtoshi R."/>
            <person name="Tomita M."/>
            <person name="Numata K."/>
            <person name="Arakawa K."/>
        </authorList>
    </citation>
    <scope>NUCLEOTIDE SEQUENCE [LARGE SCALE GENOMIC DNA]</scope>
</reference>
<organism evidence="1 2">
    <name type="scientific">Eumeta variegata</name>
    <name type="common">Bagworm moth</name>
    <name type="synonym">Eumeta japonica</name>
    <dbReference type="NCBI Taxonomy" id="151549"/>
    <lineage>
        <taxon>Eukaryota</taxon>
        <taxon>Metazoa</taxon>
        <taxon>Ecdysozoa</taxon>
        <taxon>Arthropoda</taxon>
        <taxon>Hexapoda</taxon>
        <taxon>Insecta</taxon>
        <taxon>Pterygota</taxon>
        <taxon>Neoptera</taxon>
        <taxon>Endopterygota</taxon>
        <taxon>Lepidoptera</taxon>
        <taxon>Glossata</taxon>
        <taxon>Ditrysia</taxon>
        <taxon>Tineoidea</taxon>
        <taxon>Psychidae</taxon>
        <taxon>Oiketicinae</taxon>
        <taxon>Eumeta</taxon>
    </lineage>
</organism>
<accession>A0A4C1YVV8</accession>
<dbReference type="EMBL" id="BGZK01001370">
    <property type="protein sequence ID" value="GBP78475.1"/>
    <property type="molecule type" value="Genomic_DNA"/>
</dbReference>
<sequence length="140" mass="15390">MSYGPLPKWRQGRSFILRTGALLTAGRSHLCEGCHYSCPTWAQTQHPDRSNRPPLSPALISQTGVRQAVPHRSVFTRTTSPSRPLCTCPFLVAIYPFACYCCVILPEIIGLGEGNERLSGAVRTRGALTAVRLIDQLIAR</sequence>